<comment type="caution">
    <text evidence="2">The sequence shown here is derived from an EMBL/GenBank/DDBJ whole genome shotgun (WGS) entry which is preliminary data.</text>
</comment>
<sequence length="233" mass="26418">MMKKSLITPGLCFALAGGIFPCPASAVYFTSIIFDMDASKNFISKPIYNDTTRNNLYTMSAYQILRPGDGNEATVSRASKDLVWSPLKFTVQANGKEYFKLYYHGPNDDIERYYRVIFKETPITLFPWREDQKKMDITPVVAMSTILIVRPRKTQLKYEIDEAKGIIRNTGNTYFRVVLQKGCNGDDESSTQFYMLPGESWQGPEARSGNKKYVVALGRYNRLGSGCFADSQP</sequence>
<accession>A0A330G7Z5</accession>
<reference evidence="2 3" key="1">
    <citation type="submission" date="2018-06" db="EMBL/GenBank/DDBJ databases">
        <title>ACT-28, a chromosomally-encoded AmpC with carbapenemase activity from Enterobacter kobei.</title>
        <authorList>
            <person name="Jousset A.B."/>
            <person name="Oueslati S."/>
            <person name="Bernabeu S."/>
            <person name="Takissian J."/>
            <person name="Creton E."/>
            <person name="Vogel A."/>
            <person name="Cotellon G."/>
            <person name="Bonnin R.A."/>
            <person name="Dortet L."/>
            <person name="Naas T."/>
        </authorList>
    </citation>
    <scope>NUCLEOTIDE SEQUENCE [LARGE SCALE GENOMIC DNA]</scope>
    <source>
        <strain evidence="2 3">99B3</strain>
    </source>
</reference>
<name>A0A330G7Z5_ENTCL</name>
<dbReference type="SUPFAM" id="SSF49354">
    <property type="entry name" value="PapD-like"/>
    <property type="match status" value="1"/>
</dbReference>
<proteinExistence type="predicted"/>
<gene>
    <name evidence="2" type="ORF">DP202_15240</name>
</gene>
<dbReference type="InterPro" id="IPR013783">
    <property type="entry name" value="Ig-like_fold"/>
</dbReference>
<protein>
    <submittedName>
        <fullName evidence="2">Molecular chaperone</fullName>
    </submittedName>
</protein>
<dbReference type="AlphaFoldDB" id="A0A330G7Z5"/>
<organism evidence="2 3">
    <name type="scientific">Enterobacter cloacae</name>
    <dbReference type="NCBI Taxonomy" id="550"/>
    <lineage>
        <taxon>Bacteria</taxon>
        <taxon>Pseudomonadati</taxon>
        <taxon>Pseudomonadota</taxon>
        <taxon>Gammaproteobacteria</taxon>
        <taxon>Enterobacterales</taxon>
        <taxon>Enterobacteriaceae</taxon>
        <taxon>Enterobacter</taxon>
        <taxon>Enterobacter cloacae complex</taxon>
    </lineage>
</organism>
<feature type="chain" id="PRO_5016376212" evidence="1">
    <location>
        <begin position="27"/>
        <end position="233"/>
    </location>
</feature>
<evidence type="ECO:0000256" key="1">
    <source>
        <dbReference type="SAM" id="SignalP"/>
    </source>
</evidence>
<dbReference type="Gene3D" id="2.60.40.10">
    <property type="entry name" value="Immunoglobulins"/>
    <property type="match status" value="1"/>
</dbReference>
<dbReference type="InterPro" id="IPR008962">
    <property type="entry name" value="PapD-like_sf"/>
</dbReference>
<dbReference type="EMBL" id="QMDH01000028">
    <property type="protein sequence ID" value="RAZ65644.1"/>
    <property type="molecule type" value="Genomic_DNA"/>
</dbReference>
<evidence type="ECO:0000313" key="3">
    <source>
        <dbReference type="Proteomes" id="UP000251576"/>
    </source>
</evidence>
<evidence type="ECO:0000313" key="2">
    <source>
        <dbReference type="EMBL" id="RAZ65644.1"/>
    </source>
</evidence>
<feature type="signal peptide" evidence="1">
    <location>
        <begin position="1"/>
        <end position="26"/>
    </location>
</feature>
<dbReference type="RefSeq" id="WP_045330714.1">
    <property type="nucleotide sequence ID" value="NZ_CABMNQ010000028.1"/>
</dbReference>
<keyword evidence="1" id="KW-0732">Signal</keyword>
<dbReference type="Proteomes" id="UP000251576">
    <property type="component" value="Unassembled WGS sequence"/>
</dbReference>